<protein>
    <submittedName>
        <fullName evidence="3">Uncharacterized protein</fullName>
    </submittedName>
</protein>
<gene>
    <name evidence="3" type="ORF">JMA_39640</name>
</gene>
<evidence type="ECO:0000256" key="1">
    <source>
        <dbReference type="SAM" id="Coils"/>
    </source>
</evidence>
<keyword evidence="4" id="KW-1185">Reference proteome</keyword>
<proteinExistence type="predicted"/>
<accession>A0A0B5AX63</accession>
<name>A0A0B5AX63_9BACL</name>
<dbReference type="HOGENOM" id="CLU_1616813_0_0_9"/>
<evidence type="ECO:0000256" key="2">
    <source>
        <dbReference type="SAM" id="Phobius"/>
    </source>
</evidence>
<dbReference type="Proteomes" id="UP000031449">
    <property type="component" value="Plasmid unnamed"/>
</dbReference>
<keyword evidence="1" id="KW-0175">Coiled coil</keyword>
<reference evidence="3 4" key="1">
    <citation type="submission" date="2014-08" db="EMBL/GenBank/DDBJ databases">
        <title>Complete genome of a marine bacteria Jeotgalibacillus malaysiensis.</title>
        <authorList>
            <person name="Yaakop A.S."/>
            <person name="Chan K.-G."/>
            <person name="Goh K.M."/>
        </authorList>
    </citation>
    <scope>NUCLEOTIDE SEQUENCE [LARGE SCALE GENOMIC DNA]</scope>
    <source>
        <strain evidence="3 4">D5</strain>
        <plasmid evidence="4">Plasmid</plasmid>
    </source>
</reference>
<geneLocation type="plasmid" evidence="4"/>
<organism evidence="3 4">
    <name type="scientific">Jeotgalibacillus malaysiensis</name>
    <dbReference type="NCBI Taxonomy" id="1508404"/>
    <lineage>
        <taxon>Bacteria</taxon>
        <taxon>Bacillati</taxon>
        <taxon>Bacillota</taxon>
        <taxon>Bacilli</taxon>
        <taxon>Bacillales</taxon>
        <taxon>Caryophanaceae</taxon>
        <taxon>Jeotgalibacillus</taxon>
    </lineage>
</organism>
<evidence type="ECO:0000313" key="4">
    <source>
        <dbReference type="Proteomes" id="UP000031449"/>
    </source>
</evidence>
<keyword evidence="3" id="KW-0614">Plasmid</keyword>
<evidence type="ECO:0000313" key="3">
    <source>
        <dbReference type="EMBL" id="AJD93282.1"/>
    </source>
</evidence>
<feature type="coiled-coil region" evidence="1">
    <location>
        <begin position="79"/>
        <end position="116"/>
    </location>
</feature>
<feature type="transmembrane region" description="Helical" evidence="2">
    <location>
        <begin position="53"/>
        <end position="72"/>
    </location>
</feature>
<dbReference type="KEGG" id="jeo:JMA_39640"/>
<dbReference type="EMBL" id="CP009417">
    <property type="protein sequence ID" value="AJD93282.1"/>
    <property type="molecule type" value="Genomic_DNA"/>
</dbReference>
<dbReference type="BioCyc" id="JESP1508404:G14D9-13248-MONOMER"/>
<keyword evidence="2" id="KW-1133">Transmembrane helix</keyword>
<keyword evidence="2" id="KW-0472">Membrane</keyword>
<sequence length="164" mass="18720">MMFREAGKSVLGASGIFKNPYQWMMMFSTLVYIGGLVLIVKKPVGGSLHAWETMTIIGISSLALFFLAFFLLEKARDWNVEEHKQLKTVEQELTRMSEKEKEVRESLVNAENYIDELVTGSKKMEKGESRQFGSGISVIIKMKKGQKYAHVKDENHLFKGRKIP</sequence>
<feature type="transmembrane region" description="Helical" evidence="2">
    <location>
        <begin position="21"/>
        <end position="41"/>
    </location>
</feature>
<keyword evidence="2" id="KW-0812">Transmembrane</keyword>
<dbReference type="AlphaFoldDB" id="A0A0B5AX63"/>